<organism evidence="2 3">
    <name type="scientific">Lactuca sativa</name>
    <name type="common">Garden lettuce</name>
    <dbReference type="NCBI Taxonomy" id="4236"/>
    <lineage>
        <taxon>Eukaryota</taxon>
        <taxon>Viridiplantae</taxon>
        <taxon>Streptophyta</taxon>
        <taxon>Embryophyta</taxon>
        <taxon>Tracheophyta</taxon>
        <taxon>Spermatophyta</taxon>
        <taxon>Magnoliopsida</taxon>
        <taxon>eudicotyledons</taxon>
        <taxon>Gunneridae</taxon>
        <taxon>Pentapetalae</taxon>
        <taxon>asterids</taxon>
        <taxon>campanulids</taxon>
        <taxon>Asterales</taxon>
        <taxon>Asteraceae</taxon>
        <taxon>Cichorioideae</taxon>
        <taxon>Cichorieae</taxon>
        <taxon>Lactucinae</taxon>
        <taxon>Lactuca</taxon>
    </lineage>
</organism>
<accession>A0A9R1WET7</accession>
<reference evidence="2 3" key="1">
    <citation type="journal article" date="2017" name="Nat. Commun.">
        <title>Genome assembly with in vitro proximity ligation data and whole-genome triplication in lettuce.</title>
        <authorList>
            <person name="Reyes-Chin-Wo S."/>
            <person name="Wang Z."/>
            <person name="Yang X."/>
            <person name="Kozik A."/>
            <person name="Arikit S."/>
            <person name="Song C."/>
            <person name="Xia L."/>
            <person name="Froenicke L."/>
            <person name="Lavelle D.O."/>
            <person name="Truco M.J."/>
            <person name="Xia R."/>
            <person name="Zhu S."/>
            <person name="Xu C."/>
            <person name="Xu H."/>
            <person name="Xu X."/>
            <person name="Cox K."/>
            <person name="Korf I."/>
            <person name="Meyers B.C."/>
            <person name="Michelmore R.W."/>
        </authorList>
    </citation>
    <scope>NUCLEOTIDE SEQUENCE [LARGE SCALE GENOMIC DNA]</scope>
    <source>
        <strain evidence="3">cv. Salinas</strain>
        <tissue evidence="2">Seedlings</tissue>
    </source>
</reference>
<evidence type="ECO:0000313" key="3">
    <source>
        <dbReference type="Proteomes" id="UP000235145"/>
    </source>
</evidence>
<keyword evidence="3" id="KW-1185">Reference proteome</keyword>
<sequence length="110" mass="12576">MGSSHYFLLAVLYVVISYPKYRCRVVLNSGISISIGVVFLLAISYASYKVINQAIARRRRMRYFKRNGGQLLEQQEKSDPSSVVNITMVDSFPSSMMVDSFHHQDLDIHI</sequence>
<feature type="transmembrane region" description="Helical" evidence="1">
    <location>
        <begin position="29"/>
        <end position="51"/>
    </location>
</feature>
<proteinExistence type="predicted"/>
<evidence type="ECO:0000256" key="1">
    <source>
        <dbReference type="SAM" id="Phobius"/>
    </source>
</evidence>
<dbReference type="EMBL" id="NBSK02000002">
    <property type="protein sequence ID" value="KAJ0221487.1"/>
    <property type="molecule type" value="Genomic_DNA"/>
</dbReference>
<keyword evidence="1" id="KW-0472">Membrane</keyword>
<keyword evidence="1" id="KW-1133">Transmembrane helix</keyword>
<comment type="caution">
    <text evidence="2">The sequence shown here is derived from an EMBL/GenBank/DDBJ whole genome shotgun (WGS) entry which is preliminary data.</text>
</comment>
<dbReference type="Proteomes" id="UP000235145">
    <property type="component" value="Unassembled WGS sequence"/>
</dbReference>
<keyword evidence="1" id="KW-0812">Transmembrane</keyword>
<gene>
    <name evidence="2" type="ORF">LSAT_V11C200072540</name>
</gene>
<evidence type="ECO:0000313" key="2">
    <source>
        <dbReference type="EMBL" id="KAJ0221487.1"/>
    </source>
</evidence>
<dbReference type="AlphaFoldDB" id="A0A9R1WET7"/>
<protein>
    <submittedName>
        <fullName evidence="2">Uncharacterized protein</fullName>
    </submittedName>
</protein>
<name>A0A9R1WET7_LACSA</name>